<dbReference type="Gene3D" id="1.20.1060.20">
    <property type="match status" value="1"/>
</dbReference>
<evidence type="ECO:0000256" key="3">
    <source>
        <dbReference type="ARBA" id="ARBA00022618"/>
    </source>
</evidence>
<evidence type="ECO:0000256" key="2">
    <source>
        <dbReference type="ARBA" id="ARBA00005917"/>
    </source>
</evidence>
<keyword evidence="3" id="KW-0132">Cell division</keyword>
<evidence type="ECO:0000256" key="8">
    <source>
        <dbReference type="PIRNR" id="PIRNR005719"/>
    </source>
</evidence>
<dbReference type="Gene3D" id="3.40.50.300">
    <property type="entry name" value="P-loop containing nucleotide triphosphate hydrolases"/>
    <property type="match status" value="2"/>
</dbReference>
<accession>A0A812V238</accession>
<feature type="coiled-coil region" evidence="9">
    <location>
        <begin position="669"/>
        <end position="745"/>
    </location>
</feature>
<evidence type="ECO:0000313" key="12">
    <source>
        <dbReference type="Proteomes" id="UP000604046"/>
    </source>
</evidence>
<keyword evidence="4" id="KW-0498">Mitosis</keyword>
<reference evidence="11" key="1">
    <citation type="submission" date="2021-02" db="EMBL/GenBank/DDBJ databases">
        <authorList>
            <person name="Dougan E. K."/>
            <person name="Rhodes N."/>
            <person name="Thang M."/>
            <person name="Chan C."/>
        </authorList>
    </citation>
    <scope>NUCLEOTIDE SEQUENCE</scope>
</reference>
<dbReference type="InterPro" id="IPR010935">
    <property type="entry name" value="SMC_hinge"/>
</dbReference>
<proteinExistence type="inferred from homology"/>
<dbReference type="GO" id="GO:0005634">
    <property type="term" value="C:nucleus"/>
    <property type="evidence" value="ECO:0007669"/>
    <property type="project" value="UniProtKB-SubCell"/>
</dbReference>
<dbReference type="OrthoDB" id="431497at2759"/>
<dbReference type="GO" id="GO:0016887">
    <property type="term" value="F:ATP hydrolysis activity"/>
    <property type="evidence" value="ECO:0007669"/>
    <property type="project" value="InterPro"/>
</dbReference>
<feature type="coiled-coil region" evidence="9">
    <location>
        <begin position="975"/>
        <end position="1019"/>
    </location>
</feature>
<dbReference type="Gene3D" id="3.30.70.1620">
    <property type="match status" value="1"/>
</dbReference>
<organism evidence="11 12">
    <name type="scientific">Symbiodinium natans</name>
    <dbReference type="NCBI Taxonomy" id="878477"/>
    <lineage>
        <taxon>Eukaryota</taxon>
        <taxon>Sar</taxon>
        <taxon>Alveolata</taxon>
        <taxon>Dinophyceae</taxon>
        <taxon>Suessiales</taxon>
        <taxon>Symbiodiniaceae</taxon>
        <taxon>Symbiodinium</taxon>
    </lineage>
</organism>
<evidence type="ECO:0000256" key="6">
    <source>
        <dbReference type="ARBA" id="ARBA00023242"/>
    </source>
</evidence>
<dbReference type="PANTHER" id="PTHR43977">
    <property type="entry name" value="STRUCTURAL MAINTENANCE OF CHROMOSOMES PROTEIN 3"/>
    <property type="match status" value="1"/>
</dbReference>
<feature type="coiled-coil region" evidence="9">
    <location>
        <begin position="187"/>
        <end position="217"/>
    </location>
</feature>
<feature type="domain" description="SMC hinge" evidence="10">
    <location>
        <begin position="524"/>
        <end position="636"/>
    </location>
</feature>
<comment type="similarity">
    <text evidence="2">Belongs to the SMC family. SMC3 subfamily.</text>
</comment>
<dbReference type="CDD" id="cd03272">
    <property type="entry name" value="ABC_SMC3_euk"/>
    <property type="match status" value="1"/>
</dbReference>
<dbReference type="GO" id="GO:0005524">
    <property type="term" value="F:ATP binding"/>
    <property type="evidence" value="ECO:0007669"/>
    <property type="project" value="InterPro"/>
</dbReference>
<evidence type="ECO:0000313" key="11">
    <source>
        <dbReference type="EMBL" id="CAE7613079.1"/>
    </source>
</evidence>
<dbReference type="PIRSF" id="PIRSF005719">
    <property type="entry name" value="SMC"/>
    <property type="match status" value="1"/>
</dbReference>
<keyword evidence="12" id="KW-1185">Reference proteome</keyword>
<dbReference type="EMBL" id="CAJNDS010002833">
    <property type="protein sequence ID" value="CAE7613079.1"/>
    <property type="molecule type" value="Genomic_DNA"/>
</dbReference>
<dbReference type="InterPro" id="IPR027417">
    <property type="entry name" value="P-loop_NTPase"/>
</dbReference>
<dbReference type="InterPro" id="IPR024704">
    <property type="entry name" value="SMC"/>
</dbReference>
<feature type="coiled-coil region" evidence="9">
    <location>
        <begin position="783"/>
        <end position="910"/>
    </location>
</feature>
<dbReference type="Pfam" id="PF02463">
    <property type="entry name" value="SMC_N"/>
    <property type="match status" value="1"/>
</dbReference>
<keyword evidence="7" id="KW-0131">Cell cycle</keyword>
<feature type="coiled-coil region" evidence="9">
    <location>
        <begin position="254"/>
        <end position="298"/>
    </location>
</feature>
<comment type="caution">
    <text evidence="11">The sequence shown here is derived from an EMBL/GenBank/DDBJ whole genome shotgun (WGS) entry which is preliminary data.</text>
</comment>
<evidence type="ECO:0000259" key="10">
    <source>
        <dbReference type="SMART" id="SM00968"/>
    </source>
</evidence>
<dbReference type="GO" id="GO:0051301">
    <property type="term" value="P:cell division"/>
    <property type="evidence" value="ECO:0007669"/>
    <property type="project" value="UniProtKB-KW"/>
</dbReference>
<dbReference type="Proteomes" id="UP000604046">
    <property type="component" value="Unassembled WGS sequence"/>
</dbReference>
<evidence type="ECO:0000256" key="9">
    <source>
        <dbReference type="SAM" id="Coils"/>
    </source>
</evidence>
<dbReference type="InterPro" id="IPR036277">
    <property type="entry name" value="SMC_hinge_sf"/>
</dbReference>
<protein>
    <recommendedName>
        <fullName evidence="8">Structural maintenance of chromosomes protein</fullName>
    </recommendedName>
</protein>
<dbReference type="InterPro" id="IPR003395">
    <property type="entry name" value="RecF/RecN/SMC_N"/>
</dbReference>
<dbReference type="SUPFAM" id="SSF75553">
    <property type="entry name" value="Smc hinge domain"/>
    <property type="match status" value="1"/>
</dbReference>
<dbReference type="AlphaFoldDB" id="A0A812V238"/>
<feature type="coiled-coil region" evidence="9">
    <location>
        <begin position="328"/>
        <end position="413"/>
    </location>
</feature>
<evidence type="ECO:0000256" key="7">
    <source>
        <dbReference type="ARBA" id="ARBA00023306"/>
    </source>
</evidence>
<dbReference type="SUPFAM" id="SSF52540">
    <property type="entry name" value="P-loop containing nucleoside triphosphate hydrolases"/>
    <property type="match status" value="1"/>
</dbReference>
<name>A0A812V238_9DINO</name>
<comment type="subcellular location">
    <subcellularLocation>
        <location evidence="1 8">Nucleus</location>
    </subcellularLocation>
</comment>
<feature type="coiled-coil region" evidence="9">
    <location>
        <begin position="470"/>
        <end position="497"/>
    </location>
</feature>
<gene>
    <name evidence="11" type="primary">smc3</name>
    <name evidence="11" type="ORF">SNAT2548_LOCUS34863</name>
</gene>
<sequence>MYIKQVIIRGFKTYKEQTTLDEDFSSGTNVVVGFNGSGKSNFFQAILFVLSDQFSSLRAETRKALLHEGAGQAVLTAYVEVVLDNSDRRIPLETDSVSIRRLIGVKKDDWLLEGKHATKAEIFGLLEGAGFAKTSPYYIVQQGKVSELTMMTDAQRLGLLKSISGAGVWAERRGESVKIMEDTSTRKMRIEGLISDIEQKLQNLEEEQRELRECERLEARRRTLEYALADREWRSAQQRIEVLEDKRFTASKDLRDLQGKVADVRQRAAQAEADAEKLEEQRRLATEALANLETERDRRFEALTKAGLAAEEESRQRKEGEARNDQKLADLAAARQMVQEAAEAVQKEQPEVQAAEAAFRELEQQRQVAAAEREQLLAKQGRRQQFSSVEERNRALDQELAARGQKLDEARRKIDVCNERERKREEAQKKATEVAGTGRAELAGKETQLKDLGQEVRSLGSRLDKHAEDLRLLHQDRNKALRDLDTLRKEVTTCRNRLDGTMPRSNRQAVSAVLRWAAEQGMQDRIKGTVLSHIEVAPTFRAAVETFAGTALFNVLAMDDDAAAQAVKHVRVRRLGAVVVTPLSQLTAKTHKFPVMDGVKPLVDVVKCPEWVRPAVQQIFGRAVVCSSMELCEEVARHHGIDAISLDGDRVGRKGVITGGFQDPQRFVRLNLSEAIRVAEQKLHQAERKMPDFDAQIETVTEGQNALHMERDGKHQQREKLRAEMQRLVEEVKTAEETLARCSREVTELREWRHRMEVLIREGEASMALKRAERASRSLNGLTAAEERRLQALTEQIQELQGQELQAQEALKVLEASLEEKQAQLESSLRPRLHLLELEVASTSQEETAERAEEAVQIQGRMQKEHSEALSRLAKESEELRRLGERCGECQKHREELAAEEQRSADQAAQASVRLDQILAEQAAQSNKKAEVDTKLQGLAAAPAEVEQCRQLAKGELVQELSEAARRLQGFQHVNRKAVEQFENFSEQLKDLRDRKQDVEKGEASIAEAIQQIDAQKEESVHQTLRKVNSNFQQVFSEMVPGGVGQLHVTRQGQGETQESEPGLGDMLGVRIEVSFTGQAQSFLSMHQLSGGQKTVVALSLVFAIQRLEPAPFYLLDEVDAALDASYRTALANLIARTAKTSQVIMTTFRPETLEKADRCYRVYQRNRASRIDAVSREVAADLLREQDRLAQAEAEEALREA</sequence>
<dbReference type="SMART" id="SM00968">
    <property type="entry name" value="SMC_hinge"/>
    <property type="match status" value="1"/>
</dbReference>
<dbReference type="GO" id="GO:0005694">
    <property type="term" value="C:chromosome"/>
    <property type="evidence" value="ECO:0007669"/>
    <property type="project" value="InterPro"/>
</dbReference>
<evidence type="ECO:0000256" key="1">
    <source>
        <dbReference type="ARBA" id="ARBA00004123"/>
    </source>
</evidence>
<evidence type="ECO:0000256" key="5">
    <source>
        <dbReference type="ARBA" id="ARBA00023054"/>
    </source>
</evidence>
<keyword evidence="6 8" id="KW-0539">Nucleus</keyword>
<dbReference type="Pfam" id="PF06470">
    <property type="entry name" value="SMC_hinge"/>
    <property type="match status" value="1"/>
</dbReference>
<evidence type="ECO:0000256" key="4">
    <source>
        <dbReference type="ARBA" id="ARBA00022776"/>
    </source>
</evidence>
<keyword evidence="5 9" id="KW-0175">Coiled coil</keyword>
<dbReference type="GO" id="GO:0051276">
    <property type="term" value="P:chromosome organization"/>
    <property type="evidence" value="ECO:0007669"/>
    <property type="project" value="InterPro"/>
</dbReference>
<dbReference type="InterPro" id="IPR041741">
    <property type="entry name" value="SMC3_ABC_euk"/>
</dbReference>